<dbReference type="InterPro" id="IPR001461">
    <property type="entry name" value="Aspartic_peptidase_A1"/>
</dbReference>
<keyword evidence="2" id="KW-0645">Protease</keyword>
<dbReference type="PROSITE" id="PS51767">
    <property type="entry name" value="PEPTIDASE_A1"/>
    <property type="match status" value="1"/>
</dbReference>
<evidence type="ECO:0000256" key="4">
    <source>
        <dbReference type="ARBA" id="ARBA00022750"/>
    </source>
</evidence>
<dbReference type="PANTHER" id="PTHR47966:SF65">
    <property type="entry name" value="ASPARTIC-TYPE ENDOPEPTIDASE"/>
    <property type="match status" value="1"/>
</dbReference>
<sequence>ISESLFNNQSSGAYLAQVSVGTPPQQISLQIDTGSTDVWMLSVSTDLCQMTGGGFDETASLSSNVVAQGAFVASFGGGESTNGDYITDDFIIGGATIKGLQMGLANTSSMAYGLIGLGYDVNEGSIINGKTSLVYPSIIDEMVSQGLINTRAYSLYLDNLAATTGSIIFGGLDSEKFHGNLVQLPIISTTLANGTTAFTQLQVAMTSVGVDSQSFTPATYQATVVLDSGTTLALLPNDLVAGVVAAVNGVDDTQPENSGFIFVDCNVLSNSSFTVDFGFGGANGIVIHIPASEIVATATTYLGDKTLPVATSSFGEVCLLTLHFTNSTTYLIGDAILRSAYAVYDLQNNLISLAPTNFNSTTSNIVNFTTSETSIPTVTS</sequence>
<protein>
    <recommendedName>
        <fullName evidence="7">Peptidase A1 domain-containing protein</fullName>
    </recommendedName>
</protein>
<keyword evidence="5" id="KW-0378">Hydrolase</keyword>
<dbReference type="FunCoup" id="A0A0C3G9E6">
    <property type="interactions" value="405"/>
</dbReference>
<dbReference type="Gene3D" id="2.40.70.10">
    <property type="entry name" value="Acid Proteases"/>
    <property type="match status" value="2"/>
</dbReference>
<dbReference type="Pfam" id="PF00026">
    <property type="entry name" value="Asp"/>
    <property type="match status" value="1"/>
</dbReference>
<feature type="domain" description="Peptidase A1" evidence="7">
    <location>
        <begin position="14"/>
        <end position="354"/>
    </location>
</feature>
<dbReference type="GO" id="GO:0006508">
    <property type="term" value="P:proteolysis"/>
    <property type="evidence" value="ECO:0007669"/>
    <property type="project" value="UniProtKB-KW"/>
</dbReference>
<dbReference type="InParanoid" id="A0A0C3G9E6"/>
<proteinExistence type="inferred from homology"/>
<keyword evidence="4" id="KW-0064">Aspartyl protease</keyword>
<dbReference type="InterPro" id="IPR021109">
    <property type="entry name" value="Peptidase_aspartic_dom_sf"/>
</dbReference>
<dbReference type="Proteomes" id="UP000054321">
    <property type="component" value="Unassembled WGS sequence"/>
</dbReference>
<keyword evidence="9" id="KW-1185">Reference proteome</keyword>
<keyword evidence="3" id="KW-0732">Signal</keyword>
<name>A0A0C3G9E6_OIDMZ</name>
<evidence type="ECO:0000313" key="8">
    <source>
        <dbReference type="EMBL" id="KIM92830.1"/>
    </source>
</evidence>
<dbReference type="EMBL" id="KN832905">
    <property type="protein sequence ID" value="KIM92830.1"/>
    <property type="molecule type" value="Genomic_DNA"/>
</dbReference>
<comment type="similarity">
    <text evidence="1">Belongs to the peptidase A1 family.</text>
</comment>
<dbReference type="OrthoDB" id="771136at2759"/>
<reference evidence="8 9" key="1">
    <citation type="submission" date="2014-04" db="EMBL/GenBank/DDBJ databases">
        <authorList>
            <consortium name="DOE Joint Genome Institute"/>
            <person name="Kuo A."/>
            <person name="Martino E."/>
            <person name="Perotto S."/>
            <person name="Kohler A."/>
            <person name="Nagy L.G."/>
            <person name="Floudas D."/>
            <person name="Copeland A."/>
            <person name="Barry K.W."/>
            <person name="Cichocki N."/>
            <person name="Veneault-Fourrey C."/>
            <person name="LaButti K."/>
            <person name="Lindquist E.A."/>
            <person name="Lipzen A."/>
            <person name="Lundell T."/>
            <person name="Morin E."/>
            <person name="Murat C."/>
            <person name="Sun H."/>
            <person name="Tunlid A."/>
            <person name="Henrissat B."/>
            <person name="Grigoriev I.V."/>
            <person name="Hibbett D.S."/>
            <person name="Martin F."/>
            <person name="Nordberg H.P."/>
            <person name="Cantor M.N."/>
            <person name="Hua S.X."/>
        </authorList>
    </citation>
    <scope>NUCLEOTIDE SEQUENCE [LARGE SCALE GENOMIC DNA]</scope>
    <source>
        <strain evidence="8 9">Zn</strain>
    </source>
</reference>
<evidence type="ECO:0000256" key="2">
    <source>
        <dbReference type="ARBA" id="ARBA00022670"/>
    </source>
</evidence>
<dbReference type="InterPro" id="IPR033876">
    <property type="entry name" value="SAP-like"/>
</dbReference>
<feature type="non-terminal residue" evidence="8">
    <location>
        <position position="1"/>
    </location>
</feature>
<dbReference type="PRINTS" id="PR00792">
    <property type="entry name" value="PEPSIN"/>
</dbReference>
<dbReference type="HOGENOM" id="CLU_013253_9_3_1"/>
<dbReference type="CDD" id="cd05474">
    <property type="entry name" value="SAP_like"/>
    <property type="match status" value="1"/>
</dbReference>
<dbReference type="SUPFAM" id="SSF50630">
    <property type="entry name" value="Acid proteases"/>
    <property type="match status" value="1"/>
</dbReference>
<feature type="non-terminal residue" evidence="8">
    <location>
        <position position="380"/>
    </location>
</feature>
<dbReference type="InterPro" id="IPR033121">
    <property type="entry name" value="PEPTIDASE_A1"/>
</dbReference>
<evidence type="ECO:0000256" key="6">
    <source>
        <dbReference type="PIRSR" id="PIRSR601461-1"/>
    </source>
</evidence>
<evidence type="ECO:0000256" key="3">
    <source>
        <dbReference type="ARBA" id="ARBA00022729"/>
    </source>
</evidence>
<dbReference type="PANTHER" id="PTHR47966">
    <property type="entry name" value="BETA-SITE APP-CLEAVING ENZYME, ISOFORM A-RELATED"/>
    <property type="match status" value="1"/>
</dbReference>
<dbReference type="STRING" id="913774.A0A0C3G9E6"/>
<evidence type="ECO:0000313" key="9">
    <source>
        <dbReference type="Proteomes" id="UP000054321"/>
    </source>
</evidence>
<organism evidence="8 9">
    <name type="scientific">Oidiodendron maius (strain Zn)</name>
    <dbReference type="NCBI Taxonomy" id="913774"/>
    <lineage>
        <taxon>Eukaryota</taxon>
        <taxon>Fungi</taxon>
        <taxon>Dikarya</taxon>
        <taxon>Ascomycota</taxon>
        <taxon>Pezizomycotina</taxon>
        <taxon>Leotiomycetes</taxon>
        <taxon>Leotiomycetes incertae sedis</taxon>
        <taxon>Myxotrichaceae</taxon>
        <taxon>Oidiodendron</taxon>
    </lineage>
</organism>
<dbReference type="GO" id="GO:0004190">
    <property type="term" value="F:aspartic-type endopeptidase activity"/>
    <property type="evidence" value="ECO:0007669"/>
    <property type="project" value="UniProtKB-KW"/>
</dbReference>
<evidence type="ECO:0000256" key="5">
    <source>
        <dbReference type="ARBA" id="ARBA00022801"/>
    </source>
</evidence>
<dbReference type="AlphaFoldDB" id="A0A0C3G9E6"/>
<evidence type="ECO:0000259" key="7">
    <source>
        <dbReference type="PROSITE" id="PS51767"/>
    </source>
</evidence>
<reference evidence="9" key="2">
    <citation type="submission" date="2015-01" db="EMBL/GenBank/DDBJ databases">
        <title>Evolutionary Origins and Diversification of the Mycorrhizal Mutualists.</title>
        <authorList>
            <consortium name="DOE Joint Genome Institute"/>
            <consortium name="Mycorrhizal Genomics Consortium"/>
            <person name="Kohler A."/>
            <person name="Kuo A."/>
            <person name="Nagy L.G."/>
            <person name="Floudas D."/>
            <person name="Copeland A."/>
            <person name="Barry K.W."/>
            <person name="Cichocki N."/>
            <person name="Veneault-Fourrey C."/>
            <person name="LaButti K."/>
            <person name="Lindquist E.A."/>
            <person name="Lipzen A."/>
            <person name="Lundell T."/>
            <person name="Morin E."/>
            <person name="Murat C."/>
            <person name="Riley R."/>
            <person name="Ohm R."/>
            <person name="Sun H."/>
            <person name="Tunlid A."/>
            <person name="Henrissat B."/>
            <person name="Grigoriev I.V."/>
            <person name="Hibbett D.S."/>
            <person name="Martin F."/>
        </authorList>
    </citation>
    <scope>NUCLEOTIDE SEQUENCE [LARGE SCALE GENOMIC DNA]</scope>
    <source>
        <strain evidence="9">Zn</strain>
    </source>
</reference>
<feature type="active site" evidence="6">
    <location>
        <position position="32"/>
    </location>
</feature>
<evidence type="ECO:0000256" key="1">
    <source>
        <dbReference type="ARBA" id="ARBA00007447"/>
    </source>
</evidence>
<gene>
    <name evidence="8" type="ORF">OIDMADRAFT_98547</name>
</gene>
<feature type="active site" evidence="6">
    <location>
        <position position="227"/>
    </location>
</feature>
<accession>A0A0C3G9E6</accession>